<dbReference type="Proteomes" id="UP000678374">
    <property type="component" value="Unassembled WGS sequence"/>
</dbReference>
<dbReference type="EMBL" id="JAGQDE010000001">
    <property type="protein sequence ID" value="MBQ0957710.1"/>
    <property type="molecule type" value="Genomic_DNA"/>
</dbReference>
<comment type="caution">
    <text evidence="2">The sequence shown here is derived from an EMBL/GenBank/DDBJ whole genome shotgun (WGS) entry which is preliminary data.</text>
</comment>
<evidence type="ECO:0008006" key="4">
    <source>
        <dbReference type="Google" id="ProtNLM"/>
    </source>
</evidence>
<sequence>MHPAKWGAIKLLQLSVASAAGFSAGAHAAQEIPDGNEVVANLTVTGTVYIGRPVVNSQASLFKGALTWGVDRQPLAMSNTNSDGSYTFDVAKGLDRGPMQIYIVEGQSYIKGGGAIRNVYLSSPSAKKGSVTPISTIVDGVARARGLDIAAAEEQVRSALSLNSVKQIYSAPKNSSQRSLHYALAGALSELQRKEGLLYRSAASFRAGADEVNADHILNSVAPALAGAPVFITIGDAIDWLDSNLLIPRSDELSTRISANAGAIALMRKQGSILRKKRGNALADPYCPETEDGISYPELGRMILGDRYLAGMNEQGQGVNQLFAGSCGAVLNTEVTDPKGGGWHTGVDYRVWLSETTAGSDAERRSIPQFSVVDGTVEAVSTNLPGGGASPLGLVAIRDARNSQRVWRYLHLDRIADGVSVGSQVTKGCLVGFSGGGGSSKAGYSRSMWPIHAHIEVQEGPAVDPSVAPKYQTTRDGVIDIGMKNPRTLISKIEYSDPKGQPCGQTAGENLNWILRGRVNGTPGRIFRAIGTTPAGNFYSVNDTGRVEFWSSTNFQKAAADIVPTPSDFGRTEPVGVTSVPSSGGRVFLGANGATQIPVIDLVSKSIVDYLPFSNSGVGKNGLTPPRSVDPGRLKINGSGDSLFSTTGLFCTPTCVNDVYKISIPGGISGGRSFQLSESAVDSPFRTIGGVVGFVSVSWGDYKVRIHIEGRPDFDLGRLFGNTPNVTGVSVSEDGRYVAVSTLDSFHEVTLFGVSGLETSTPVVTSVQRMAQQYLTPTVPAFNRAGTNVYLKRARDFQVYSVSGDLLKTTPYPTDVSSGDPGALVFSADGSTLFINSGSSILVYGR</sequence>
<accession>A0A940YCM4</accession>
<dbReference type="InterPro" id="IPR011055">
    <property type="entry name" value="Dup_hybrid_motif"/>
</dbReference>
<reference evidence="2" key="1">
    <citation type="submission" date="2021-04" db="EMBL/GenBank/DDBJ databases">
        <title>The genome sequence of Ideonella sp. 4Y11.</title>
        <authorList>
            <person name="Liu Y."/>
        </authorList>
    </citation>
    <scope>NUCLEOTIDE SEQUENCE</scope>
    <source>
        <strain evidence="2">4Y11</strain>
    </source>
</reference>
<evidence type="ECO:0000313" key="3">
    <source>
        <dbReference type="Proteomes" id="UP000678374"/>
    </source>
</evidence>
<proteinExistence type="predicted"/>
<name>A0A940YCM4_9BURK</name>
<protein>
    <recommendedName>
        <fullName evidence="4">Peptidase M23 domain-containing protein</fullName>
    </recommendedName>
</protein>
<feature type="chain" id="PRO_5037119895" description="Peptidase M23 domain-containing protein" evidence="1">
    <location>
        <begin position="29"/>
        <end position="846"/>
    </location>
</feature>
<feature type="signal peptide" evidence="1">
    <location>
        <begin position="1"/>
        <end position="28"/>
    </location>
</feature>
<evidence type="ECO:0000313" key="2">
    <source>
        <dbReference type="EMBL" id="MBQ0957710.1"/>
    </source>
</evidence>
<dbReference type="AlphaFoldDB" id="A0A940YCM4"/>
<dbReference type="InterPro" id="IPR011047">
    <property type="entry name" value="Quinoprotein_ADH-like_sf"/>
</dbReference>
<dbReference type="SUPFAM" id="SSF50960">
    <property type="entry name" value="TolB, C-terminal domain"/>
    <property type="match status" value="1"/>
</dbReference>
<keyword evidence="3" id="KW-1185">Reference proteome</keyword>
<organism evidence="2 3">
    <name type="scientific">Ideonella aquatica</name>
    <dbReference type="NCBI Taxonomy" id="2824119"/>
    <lineage>
        <taxon>Bacteria</taxon>
        <taxon>Pseudomonadati</taxon>
        <taxon>Pseudomonadota</taxon>
        <taxon>Betaproteobacteria</taxon>
        <taxon>Burkholderiales</taxon>
        <taxon>Sphaerotilaceae</taxon>
        <taxon>Ideonella</taxon>
    </lineage>
</organism>
<keyword evidence="1" id="KW-0732">Signal</keyword>
<evidence type="ECO:0000256" key="1">
    <source>
        <dbReference type="SAM" id="SignalP"/>
    </source>
</evidence>
<dbReference type="SUPFAM" id="SSF50998">
    <property type="entry name" value="Quinoprotein alcohol dehydrogenase-like"/>
    <property type="match status" value="1"/>
</dbReference>
<dbReference type="Gene3D" id="2.70.70.10">
    <property type="entry name" value="Glucose Permease (Domain IIA)"/>
    <property type="match status" value="1"/>
</dbReference>
<dbReference type="SUPFAM" id="SSF51261">
    <property type="entry name" value="Duplicated hybrid motif"/>
    <property type="match status" value="1"/>
</dbReference>
<dbReference type="RefSeq" id="WP_210800077.1">
    <property type="nucleotide sequence ID" value="NZ_JAGQDE010000001.1"/>
</dbReference>
<gene>
    <name evidence="2" type="ORF">KAK06_01955</name>
</gene>